<feature type="coiled-coil region" evidence="9">
    <location>
        <begin position="985"/>
        <end position="1015"/>
    </location>
</feature>
<keyword evidence="6" id="KW-0226">DNA condensation</keyword>
<reference evidence="12" key="1">
    <citation type="submission" date="2024-02" db="UniProtKB">
        <authorList>
            <consortium name="WormBaseParasite"/>
        </authorList>
    </citation>
    <scope>IDENTIFICATION</scope>
</reference>
<dbReference type="SUPFAM" id="SSF75553">
    <property type="entry name" value="Smc hinge domain"/>
    <property type="match status" value="1"/>
</dbReference>
<dbReference type="GO" id="GO:0016887">
    <property type="term" value="F:ATP hydrolysis activity"/>
    <property type="evidence" value="ECO:0007669"/>
    <property type="project" value="InterPro"/>
</dbReference>
<dbReference type="SUPFAM" id="SSF52540">
    <property type="entry name" value="P-loop containing nucleoside triphosphate hydrolases"/>
    <property type="match status" value="2"/>
</dbReference>
<feature type="coiled-coil region" evidence="9">
    <location>
        <begin position="546"/>
        <end position="580"/>
    </location>
</feature>
<dbReference type="Pfam" id="PF06470">
    <property type="entry name" value="SMC_hinge"/>
    <property type="match status" value="1"/>
</dbReference>
<proteinExistence type="inferred from homology"/>
<feature type="coiled-coil region" evidence="9">
    <location>
        <begin position="332"/>
        <end position="517"/>
    </location>
</feature>
<dbReference type="InterPro" id="IPR024704">
    <property type="entry name" value="SMC"/>
</dbReference>
<evidence type="ECO:0000313" key="12">
    <source>
        <dbReference type="WBParaSite" id="TCONS_00000285.p1"/>
    </source>
</evidence>
<dbReference type="AlphaFoldDB" id="A0AAF5CQT0"/>
<dbReference type="WBParaSite" id="TCONS_00000285.p1">
    <property type="protein sequence ID" value="TCONS_00000285.p1"/>
    <property type="gene ID" value="XLOC_000294"/>
</dbReference>
<dbReference type="Proteomes" id="UP000035681">
    <property type="component" value="Unplaced"/>
</dbReference>
<evidence type="ECO:0000256" key="9">
    <source>
        <dbReference type="SAM" id="Coils"/>
    </source>
</evidence>
<dbReference type="Gene3D" id="3.30.70.1620">
    <property type="match status" value="1"/>
</dbReference>
<name>A0AAF5CQT0_STRER</name>
<dbReference type="PANTHER" id="PTHR18937">
    <property type="entry name" value="STRUCTURAL MAINTENANCE OF CHROMOSOMES SMC FAMILY MEMBER"/>
    <property type="match status" value="1"/>
</dbReference>
<dbReference type="PIRSF" id="PIRSF005719">
    <property type="entry name" value="SMC"/>
    <property type="match status" value="1"/>
</dbReference>
<sequence length="1377" mass="158756">MELDESFDVVASLSQDSHNNNNNIELPSPSDGVFYSLTTTGRSIQIDMQNFNIKQIEDINLEEYSEFLNLEIPPKTIEIVKANGLEGRLVIDTIILENFKSYYGVKKIGPLSMGLSCIIGPNGSGKSNIFDCMLFVFDYNVRKCRAKKATEFIHKSSREVCTFARVTINFKRIKGDGANYVDIDDSAFSIAREVTINNKTTFYFNGSAINRNELKGILKSHGLGLDHDRFLILQGEVESISLLKPKAEKEEEDSLLSLLDDIIGTSRFQKPLERINEAISQIQFKVSTMNSRVRDCEKVKSLLDEKVRKSIERMRIKNILVDLKLQKYLVFMSKNEKASQNLEERIQGYREDISKLSHEISKLENEIEFIEKDQSGAKEEASQLHKEICKIRETLNRNEVKLEEICREIPILENSLRKKEQKNEELHKELIVLQNAPLEISKEKEVMEKKLIEYDKLEIEYGKKKKEVEDAFEVERSKWSSEFDLKQGDVVELQSEINNLINEKKKHEISMSQVTSQRTNKLKEIEDLRCSIKLLSSTNTTNLEKKEELMMKVNETEGEISGLKEESMVYESKIKKLQEDIHLKTLDYGELSKKYESIVSQEKILPSSEVHRYLNTLNYPGFRGRLGDLASIDKRYDVALSTLGGGSLNMFVVDEVKDAQYLVEQLKRSKTGRGTFICIDEMKKRFKGRSGVGRSPPGTVRAIDLLQNVSADVLVCFENVFRDSLVVDSIDSASQFTKNANGYMPKIVTLDGNVFESSGKITGGGKAISGLIGEKNYSNPSVDKDLKADLKRKIYNLNDEIKNLKMANVDLMDKKAKIDSEIRKKRVFLEDTIKIQQRNIEITISNAERLLKVKKDTLIDMEKDLSNIEVDENTYNNICMKVSTLESQIVRKQQKLSKKEEQFNEIKSKVDNIYKSVVGNCSIDYENCLKDKKACQDNIKALERKFVLSSKSYRQKVSERDANEEGIQEIREKYEYLHGQENFINENTSKLVDKLNELSRKLEEVNERINRQNDLHSKKMMVIDLKNERSRKDYVLRDGERDLAHCLEMKVSYNKKMKNLKYTFYNSMNLLPPELISYRNDEQFYSKRVDDAEKEFMNSLDNIDHSKSSPIVEVSLKEYSEEEIQNIINHEDKIFTEINTLSSHCDEPPDNDAISIYLDKQEVYLSNLSIYKKINKFYKTLKNKSSNWTRQRIQEFNIGFRSIAKSVKEVYQNLTLGGDAELEYCDTFDPYNFGIYYKVRPPNKSWRKLHNLSGGEKTLASLALIFGLHEYNPTPLYIMDEIDAALDFRNVAVIGRYIQKKTSNAQFIVVSLRKEMYELADKCICIWKVKDGTATGSSDVKKIKLEIESWNDLRDIITNTNIKKNLKSLCHLLSDCK</sequence>
<comment type="subcellular location">
    <subcellularLocation>
        <location evidence="1 8">Nucleus</location>
    </subcellularLocation>
</comment>
<evidence type="ECO:0000313" key="11">
    <source>
        <dbReference type="Proteomes" id="UP000035681"/>
    </source>
</evidence>
<evidence type="ECO:0000256" key="4">
    <source>
        <dbReference type="ARBA" id="ARBA00022840"/>
    </source>
</evidence>
<evidence type="ECO:0000256" key="3">
    <source>
        <dbReference type="ARBA" id="ARBA00022741"/>
    </source>
</evidence>
<evidence type="ECO:0000256" key="5">
    <source>
        <dbReference type="ARBA" id="ARBA00023054"/>
    </source>
</evidence>
<feature type="coiled-coil region" evidence="9">
    <location>
        <begin position="787"/>
        <end position="814"/>
    </location>
</feature>
<evidence type="ECO:0000256" key="6">
    <source>
        <dbReference type="ARBA" id="ARBA00023067"/>
    </source>
</evidence>
<comment type="similarity">
    <text evidence="2">Belongs to the SMC family. SMC4 subfamily.</text>
</comment>
<feature type="coiled-coil region" evidence="9">
    <location>
        <begin position="844"/>
        <end position="945"/>
    </location>
</feature>
<dbReference type="Gene3D" id="3.40.50.300">
    <property type="entry name" value="P-loop containing nucleotide triphosphate hydrolases"/>
    <property type="match status" value="2"/>
</dbReference>
<dbReference type="InterPro" id="IPR010935">
    <property type="entry name" value="SMC_hinge"/>
</dbReference>
<dbReference type="PANTHER" id="PTHR18937:SF172">
    <property type="entry name" value="STRUCTURAL MAINTENANCE OF CHROMOSOMES PROTEIN"/>
    <property type="match status" value="1"/>
</dbReference>
<dbReference type="GO" id="GO:0007076">
    <property type="term" value="P:mitotic chromosome condensation"/>
    <property type="evidence" value="ECO:0007669"/>
    <property type="project" value="TreeGrafter"/>
</dbReference>
<evidence type="ECO:0000256" key="8">
    <source>
        <dbReference type="PIRNR" id="PIRNR005719"/>
    </source>
</evidence>
<dbReference type="GO" id="GO:0005524">
    <property type="term" value="F:ATP binding"/>
    <property type="evidence" value="ECO:0007669"/>
    <property type="project" value="UniProtKB-KW"/>
</dbReference>
<dbReference type="Pfam" id="PF02463">
    <property type="entry name" value="SMC_N"/>
    <property type="match status" value="1"/>
</dbReference>
<dbReference type="GO" id="GO:0000796">
    <property type="term" value="C:condensin complex"/>
    <property type="evidence" value="ECO:0007669"/>
    <property type="project" value="TreeGrafter"/>
</dbReference>
<evidence type="ECO:0000259" key="10">
    <source>
        <dbReference type="SMART" id="SM00968"/>
    </source>
</evidence>
<dbReference type="GO" id="GO:0005634">
    <property type="term" value="C:nucleus"/>
    <property type="evidence" value="ECO:0007669"/>
    <property type="project" value="UniProtKB-SubCell"/>
</dbReference>
<keyword evidence="5 9" id="KW-0175">Coiled coil</keyword>
<accession>A0AAF5CQT0</accession>
<keyword evidence="4" id="KW-0067">ATP-binding</keyword>
<organism evidence="11 12">
    <name type="scientific">Strongyloides stercoralis</name>
    <name type="common">Threadworm</name>
    <dbReference type="NCBI Taxonomy" id="6248"/>
    <lineage>
        <taxon>Eukaryota</taxon>
        <taxon>Metazoa</taxon>
        <taxon>Ecdysozoa</taxon>
        <taxon>Nematoda</taxon>
        <taxon>Chromadorea</taxon>
        <taxon>Rhabditida</taxon>
        <taxon>Tylenchina</taxon>
        <taxon>Panagrolaimomorpha</taxon>
        <taxon>Strongyloidoidea</taxon>
        <taxon>Strongyloididae</taxon>
        <taxon>Strongyloides</taxon>
    </lineage>
</organism>
<dbReference type="InterPro" id="IPR036277">
    <property type="entry name" value="SMC_hinge_sf"/>
</dbReference>
<dbReference type="SMART" id="SM00968">
    <property type="entry name" value="SMC_hinge"/>
    <property type="match status" value="1"/>
</dbReference>
<evidence type="ECO:0000256" key="2">
    <source>
        <dbReference type="ARBA" id="ARBA00006005"/>
    </source>
</evidence>
<feature type="domain" description="SMC hinge" evidence="10">
    <location>
        <begin position="620"/>
        <end position="737"/>
    </location>
</feature>
<dbReference type="Gene3D" id="1.20.1060.20">
    <property type="match status" value="1"/>
</dbReference>
<evidence type="ECO:0000256" key="1">
    <source>
        <dbReference type="ARBA" id="ARBA00004123"/>
    </source>
</evidence>
<evidence type="ECO:0000256" key="7">
    <source>
        <dbReference type="ARBA" id="ARBA00023242"/>
    </source>
</evidence>
<keyword evidence="3" id="KW-0547">Nucleotide-binding</keyword>
<protein>
    <recommendedName>
        <fullName evidence="8">Structural maintenance of chromosomes protein</fullName>
    </recommendedName>
</protein>
<dbReference type="InterPro" id="IPR027417">
    <property type="entry name" value="P-loop_NTPase"/>
</dbReference>
<keyword evidence="11" id="KW-1185">Reference proteome</keyword>
<dbReference type="InterPro" id="IPR003395">
    <property type="entry name" value="RecF/RecN/SMC_N"/>
</dbReference>
<keyword evidence="7 8" id="KW-0539">Nucleus</keyword>